<feature type="transmembrane region" description="Helical" evidence="2">
    <location>
        <begin position="18"/>
        <end position="41"/>
    </location>
</feature>
<sequence>MIPGGVVDRPQLTRGQKALATTVVTGTAFIALIGFVGSYAAVRDLAGREGFGWFSWVFPIGVDVGITVMISLDLLLTWLRIPLPLIRYLAWVFTAATVVFNAATAWPRPLATGMHAVVPLMFIAGVEAARWSIGKLAEIVADTYMERTRFGRWILAPVATFRLWRRRILWELRSNSEAIEMERRRLVFRARLKHAYGRRWRTKAPVELVLMLKLANLGERLPEFRLHLADPQAQRFLGTAPDSAPVVEAAGPATATGQAVPSAVSEAVGLPSPRRETAPDTPTGQEAPVQPEQEVQAAALPLETDAEVDQVDADVAAGPVEDATGVEAALSEEEGPAPAEFDLFPYVPGVEEAVFGPLPRLTPAGQRYYQAFVDFTRAKHAFPNGTELSDWLAQQGVTRDGAPLSPAGLRRYLPDYRRLYSAQHHAQQGVGVPAGHAAGSAP</sequence>
<dbReference type="PANTHER" id="PTHR23242">
    <property type="entry name" value="TRANSCRIPTION FACTOR HOXA13"/>
    <property type="match status" value="1"/>
</dbReference>
<feature type="transmembrane region" description="Helical" evidence="2">
    <location>
        <begin position="88"/>
        <end position="106"/>
    </location>
</feature>
<name>A0ABW1GA22_9ACTN</name>
<dbReference type="Proteomes" id="UP001596174">
    <property type="component" value="Unassembled WGS sequence"/>
</dbReference>
<dbReference type="RefSeq" id="WP_380590962.1">
    <property type="nucleotide sequence ID" value="NZ_JBHSQJ010000183.1"/>
</dbReference>
<keyword evidence="2" id="KW-0812">Transmembrane</keyword>
<dbReference type="InterPro" id="IPR021235">
    <property type="entry name" value="DUF2637"/>
</dbReference>
<comment type="caution">
    <text evidence="3">The sequence shown here is derived from an EMBL/GenBank/DDBJ whole genome shotgun (WGS) entry which is preliminary data.</text>
</comment>
<protein>
    <submittedName>
        <fullName evidence="3">DUF2637 domain-containing protein</fullName>
    </submittedName>
</protein>
<organism evidence="3 4">
    <name type="scientific">Streptacidiphilus monticola</name>
    <dbReference type="NCBI Taxonomy" id="2161674"/>
    <lineage>
        <taxon>Bacteria</taxon>
        <taxon>Bacillati</taxon>
        <taxon>Actinomycetota</taxon>
        <taxon>Actinomycetes</taxon>
        <taxon>Kitasatosporales</taxon>
        <taxon>Streptomycetaceae</taxon>
        <taxon>Streptacidiphilus</taxon>
    </lineage>
</organism>
<dbReference type="Pfam" id="PF10935">
    <property type="entry name" value="DUF2637"/>
    <property type="match status" value="1"/>
</dbReference>
<feature type="region of interest" description="Disordered" evidence="1">
    <location>
        <begin position="251"/>
        <end position="290"/>
    </location>
</feature>
<reference evidence="4" key="1">
    <citation type="journal article" date="2019" name="Int. J. Syst. Evol. Microbiol.">
        <title>The Global Catalogue of Microorganisms (GCM) 10K type strain sequencing project: providing services to taxonomists for standard genome sequencing and annotation.</title>
        <authorList>
            <consortium name="The Broad Institute Genomics Platform"/>
            <consortium name="The Broad Institute Genome Sequencing Center for Infectious Disease"/>
            <person name="Wu L."/>
            <person name="Ma J."/>
        </authorList>
    </citation>
    <scope>NUCLEOTIDE SEQUENCE [LARGE SCALE GENOMIC DNA]</scope>
    <source>
        <strain evidence="4">JCM 4816</strain>
    </source>
</reference>
<dbReference type="PANTHER" id="PTHR23242:SF9">
    <property type="entry name" value="TRANSCRIPTION FACTOR HOXA13"/>
    <property type="match status" value="1"/>
</dbReference>
<dbReference type="EMBL" id="JBHSQJ010000183">
    <property type="protein sequence ID" value="MFC5911639.1"/>
    <property type="molecule type" value="Genomic_DNA"/>
</dbReference>
<keyword evidence="4" id="KW-1185">Reference proteome</keyword>
<evidence type="ECO:0000256" key="1">
    <source>
        <dbReference type="SAM" id="MobiDB-lite"/>
    </source>
</evidence>
<accession>A0ABW1GA22</accession>
<feature type="transmembrane region" description="Helical" evidence="2">
    <location>
        <begin position="53"/>
        <end position="76"/>
    </location>
</feature>
<proteinExistence type="predicted"/>
<evidence type="ECO:0000313" key="4">
    <source>
        <dbReference type="Proteomes" id="UP001596174"/>
    </source>
</evidence>
<keyword evidence="2" id="KW-0472">Membrane</keyword>
<keyword evidence="2" id="KW-1133">Transmembrane helix</keyword>
<gene>
    <name evidence="3" type="ORF">ACFP3V_31085</name>
</gene>
<evidence type="ECO:0000313" key="3">
    <source>
        <dbReference type="EMBL" id="MFC5911639.1"/>
    </source>
</evidence>
<evidence type="ECO:0000256" key="2">
    <source>
        <dbReference type="SAM" id="Phobius"/>
    </source>
</evidence>